<feature type="chain" id="PRO_5047420485" evidence="1">
    <location>
        <begin position="19"/>
        <end position="184"/>
    </location>
</feature>
<dbReference type="EMBL" id="JBHRTS010000008">
    <property type="protein sequence ID" value="MFC3195460.1"/>
    <property type="molecule type" value="Genomic_DNA"/>
</dbReference>
<name>A0ABV7JF09_9GAMM</name>
<evidence type="ECO:0000256" key="1">
    <source>
        <dbReference type="SAM" id="SignalP"/>
    </source>
</evidence>
<comment type="caution">
    <text evidence="2">The sequence shown here is derived from an EMBL/GenBank/DDBJ whole genome shotgun (WGS) entry which is preliminary data.</text>
</comment>
<dbReference type="InterPro" id="IPR032710">
    <property type="entry name" value="NTF2-like_dom_sf"/>
</dbReference>
<dbReference type="Gene3D" id="3.10.450.50">
    <property type="match status" value="1"/>
</dbReference>
<evidence type="ECO:0000313" key="2">
    <source>
        <dbReference type="EMBL" id="MFC3195460.1"/>
    </source>
</evidence>
<dbReference type="Proteomes" id="UP001595533">
    <property type="component" value="Unassembled WGS sequence"/>
</dbReference>
<keyword evidence="3" id="KW-1185">Reference proteome</keyword>
<proteinExistence type="predicted"/>
<dbReference type="RefSeq" id="WP_077412630.1">
    <property type="nucleotide sequence ID" value="NZ_JBHRTS010000008.1"/>
</dbReference>
<sequence length="184" mass="21084">MKILLIILILAGSLYACSSSPELKHNRTADEYFSYLEQTPATTEHDVESTFGIIFSDFKSGATESNIRSVYANELYFNDTLKIIYNIDDLVSYMSESAAHVDSTTVDILDVIRSDQDYFIRWSMKMKLSVRGKSINSHSIGMTQLRFNEAGKVVFHQDFWDASEALYEHLPILGRWVKKVKDMM</sequence>
<organism evidence="2 3">
    <name type="scientific">Marinicella sediminis</name>
    <dbReference type="NCBI Taxonomy" id="1792834"/>
    <lineage>
        <taxon>Bacteria</taxon>
        <taxon>Pseudomonadati</taxon>
        <taxon>Pseudomonadota</taxon>
        <taxon>Gammaproteobacteria</taxon>
        <taxon>Lysobacterales</taxon>
        <taxon>Marinicellaceae</taxon>
        <taxon>Marinicella</taxon>
    </lineage>
</organism>
<gene>
    <name evidence="2" type="ORF">ACFODZ_14490</name>
</gene>
<protein>
    <submittedName>
        <fullName evidence="2">Nuclear transport factor 2 family protein</fullName>
    </submittedName>
</protein>
<feature type="signal peptide" evidence="1">
    <location>
        <begin position="1"/>
        <end position="18"/>
    </location>
</feature>
<evidence type="ECO:0000313" key="3">
    <source>
        <dbReference type="Proteomes" id="UP001595533"/>
    </source>
</evidence>
<keyword evidence="1" id="KW-0732">Signal</keyword>
<dbReference type="PROSITE" id="PS51257">
    <property type="entry name" value="PROKAR_LIPOPROTEIN"/>
    <property type="match status" value="1"/>
</dbReference>
<accession>A0ABV7JF09</accession>
<dbReference type="SUPFAM" id="SSF54427">
    <property type="entry name" value="NTF2-like"/>
    <property type="match status" value="1"/>
</dbReference>
<reference evidence="3" key="1">
    <citation type="journal article" date="2019" name="Int. J. Syst. Evol. Microbiol.">
        <title>The Global Catalogue of Microorganisms (GCM) 10K type strain sequencing project: providing services to taxonomists for standard genome sequencing and annotation.</title>
        <authorList>
            <consortium name="The Broad Institute Genomics Platform"/>
            <consortium name="The Broad Institute Genome Sequencing Center for Infectious Disease"/>
            <person name="Wu L."/>
            <person name="Ma J."/>
        </authorList>
    </citation>
    <scope>NUCLEOTIDE SEQUENCE [LARGE SCALE GENOMIC DNA]</scope>
    <source>
        <strain evidence="3">KCTC 42953</strain>
    </source>
</reference>